<evidence type="ECO:0000313" key="2">
    <source>
        <dbReference type="EMBL" id="RPB07011.1"/>
    </source>
</evidence>
<feature type="region of interest" description="Disordered" evidence="1">
    <location>
        <begin position="303"/>
        <end position="356"/>
    </location>
</feature>
<dbReference type="AlphaFoldDB" id="A0A3N4KF85"/>
<feature type="compositionally biased region" description="Basic residues" evidence="1">
    <location>
        <begin position="182"/>
        <end position="196"/>
    </location>
</feature>
<dbReference type="Proteomes" id="UP000277580">
    <property type="component" value="Unassembled WGS sequence"/>
</dbReference>
<reference evidence="2 3" key="1">
    <citation type="journal article" date="2018" name="Nat. Ecol. Evol.">
        <title>Pezizomycetes genomes reveal the molecular basis of ectomycorrhizal truffle lifestyle.</title>
        <authorList>
            <person name="Murat C."/>
            <person name="Payen T."/>
            <person name="Noel B."/>
            <person name="Kuo A."/>
            <person name="Morin E."/>
            <person name="Chen J."/>
            <person name="Kohler A."/>
            <person name="Krizsan K."/>
            <person name="Balestrini R."/>
            <person name="Da Silva C."/>
            <person name="Montanini B."/>
            <person name="Hainaut M."/>
            <person name="Levati E."/>
            <person name="Barry K.W."/>
            <person name="Belfiori B."/>
            <person name="Cichocki N."/>
            <person name="Clum A."/>
            <person name="Dockter R.B."/>
            <person name="Fauchery L."/>
            <person name="Guy J."/>
            <person name="Iotti M."/>
            <person name="Le Tacon F."/>
            <person name="Lindquist E.A."/>
            <person name="Lipzen A."/>
            <person name="Malagnac F."/>
            <person name="Mello A."/>
            <person name="Molinier V."/>
            <person name="Miyauchi S."/>
            <person name="Poulain J."/>
            <person name="Riccioni C."/>
            <person name="Rubini A."/>
            <person name="Sitrit Y."/>
            <person name="Splivallo R."/>
            <person name="Traeger S."/>
            <person name="Wang M."/>
            <person name="Zifcakova L."/>
            <person name="Wipf D."/>
            <person name="Zambonelli A."/>
            <person name="Paolocci F."/>
            <person name="Nowrousian M."/>
            <person name="Ottonello S."/>
            <person name="Baldrian P."/>
            <person name="Spatafora J.W."/>
            <person name="Henrissat B."/>
            <person name="Nagy L.G."/>
            <person name="Aury J.M."/>
            <person name="Wincker P."/>
            <person name="Grigoriev I.V."/>
            <person name="Bonfante P."/>
            <person name="Martin F.M."/>
        </authorList>
    </citation>
    <scope>NUCLEOTIDE SEQUENCE [LARGE SCALE GENOMIC DNA]</scope>
    <source>
        <strain evidence="2 3">CCBAS932</strain>
    </source>
</reference>
<protein>
    <submittedName>
        <fullName evidence="2">Uncharacterized protein</fullName>
    </submittedName>
</protein>
<name>A0A3N4KF85_9PEZI</name>
<feature type="compositionally biased region" description="Basic and acidic residues" evidence="1">
    <location>
        <begin position="143"/>
        <end position="160"/>
    </location>
</feature>
<feature type="compositionally biased region" description="Basic and acidic residues" evidence="1">
    <location>
        <begin position="226"/>
        <end position="243"/>
    </location>
</feature>
<dbReference type="EMBL" id="ML119199">
    <property type="protein sequence ID" value="RPB07011.1"/>
    <property type="molecule type" value="Genomic_DNA"/>
</dbReference>
<gene>
    <name evidence="2" type="ORF">P167DRAFT_550097</name>
</gene>
<feature type="compositionally biased region" description="Polar residues" evidence="1">
    <location>
        <begin position="124"/>
        <end position="140"/>
    </location>
</feature>
<evidence type="ECO:0000313" key="3">
    <source>
        <dbReference type="Proteomes" id="UP000277580"/>
    </source>
</evidence>
<sequence length="424" mass="46965">MDFTKGLEQRASSGRNLASVAPNRGNITFLEDRPVTFSGYPPGDGSHAVDQMDLCSQGAPTPLGTDLGDDEPTAAQHRATREMEANDGDSWETMDGVGGEPGEGSDMDSPPTQEPVVQHMHTEPSPQESGTRPRTDTSATDEVDFHRRLLRLEERHRRQENSLAGVHGGVTELSTRMDRAQRKYRRQRKQDRRQRKNEREEDLKQREEDLKQRKKDRKKDLRQRKKEREEDLRQRREAERNHQEQLTQLVGSVKQAVDLATEAVTLATQNNTGGRFDYNYPTSYGSDVPPFMSLPAAGTVQPTPFHTAYNNQRPRNSNGQRKKGRITSGWGAAAAHPPFASTSTSARNTWTEPARYPLPDGVTGPVRTIHCAIKVYSTDTMQTQHASSPEASSSTVSGSTGAGGRLQIEAAGPIYPHPSALHGV</sequence>
<keyword evidence="3" id="KW-1185">Reference proteome</keyword>
<organism evidence="2 3">
    <name type="scientific">Morchella conica CCBAS932</name>
    <dbReference type="NCBI Taxonomy" id="1392247"/>
    <lineage>
        <taxon>Eukaryota</taxon>
        <taxon>Fungi</taxon>
        <taxon>Dikarya</taxon>
        <taxon>Ascomycota</taxon>
        <taxon>Pezizomycotina</taxon>
        <taxon>Pezizomycetes</taxon>
        <taxon>Pezizales</taxon>
        <taxon>Morchellaceae</taxon>
        <taxon>Morchella</taxon>
    </lineage>
</organism>
<feature type="compositionally biased region" description="Basic residues" evidence="1">
    <location>
        <begin position="212"/>
        <end position="225"/>
    </location>
</feature>
<feature type="compositionally biased region" description="Low complexity" evidence="1">
    <location>
        <begin position="386"/>
        <end position="399"/>
    </location>
</feature>
<feature type="region of interest" description="Disordered" evidence="1">
    <location>
        <begin position="1"/>
        <end position="247"/>
    </location>
</feature>
<feature type="compositionally biased region" description="Polar residues" evidence="1">
    <location>
        <begin position="340"/>
        <end position="351"/>
    </location>
</feature>
<feature type="compositionally biased region" description="Basic and acidic residues" evidence="1">
    <location>
        <begin position="197"/>
        <end position="211"/>
    </location>
</feature>
<dbReference type="InParanoid" id="A0A3N4KF85"/>
<evidence type="ECO:0000256" key="1">
    <source>
        <dbReference type="SAM" id="MobiDB-lite"/>
    </source>
</evidence>
<feature type="compositionally biased region" description="Polar residues" evidence="1">
    <location>
        <begin position="303"/>
        <end position="319"/>
    </location>
</feature>
<accession>A0A3N4KF85</accession>
<feature type="region of interest" description="Disordered" evidence="1">
    <location>
        <begin position="381"/>
        <end position="404"/>
    </location>
</feature>
<proteinExistence type="predicted"/>